<reference evidence="3" key="1">
    <citation type="submission" date="2020-11" db="EMBL/GenBank/DDBJ databases">
        <authorList>
            <consortium name="DOE Joint Genome Institute"/>
            <person name="Ahrendt S."/>
            <person name="Riley R."/>
            <person name="Andreopoulos W."/>
            <person name="Labutti K."/>
            <person name="Pangilinan J."/>
            <person name="Ruiz-Duenas F.J."/>
            <person name="Barrasa J.M."/>
            <person name="Sanchez-Garcia M."/>
            <person name="Camarero S."/>
            <person name="Miyauchi S."/>
            <person name="Serrano A."/>
            <person name="Linde D."/>
            <person name="Babiker R."/>
            <person name="Drula E."/>
            <person name="Ayuso-Fernandez I."/>
            <person name="Pacheco R."/>
            <person name="Padilla G."/>
            <person name="Ferreira P."/>
            <person name="Barriuso J."/>
            <person name="Kellner H."/>
            <person name="Castanera R."/>
            <person name="Alfaro M."/>
            <person name="Ramirez L."/>
            <person name="Pisabarro A.G."/>
            <person name="Kuo A."/>
            <person name="Tritt A."/>
            <person name="Lipzen A."/>
            <person name="He G."/>
            <person name="Yan M."/>
            <person name="Ng V."/>
            <person name="Cullen D."/>
            <person name="Martin F."/>
            <person name="Rosso M.-N."/>
            <person name="Henrissat B."/>
            <person name="Hibbett D."/>
            <person name="Martinez A.T."/>
            <person name="Grigoriev I.V."/>
        </authorList>
    </citation>
    <scope>NUCLEOTIDE SEQUENCE</scope>
    <source>
        <strain evidence="3">ATCC 90797</strain>
    </source>
</reference>
<keyword evidence="2" id="KW-1133">Transmembrane helix</keyword>
<evidence type="ECO:0000313" key="3">
    <source>
        <dbReference type="EMBL" id="KAF9502131.1"/>
    </source>
</evidence>
<proteinExistence type="predicted"/>
<dbReference type="EMBL" id="MU154521">
    <property type="protein sequence ID" value="KAF9502131.1"/>
    <property type="molecule type" value="Genomic_DNA"/>
</dbReference>
<protein>
    <submittedName>
        <fullName evidence="3">Uncharacterized protein</fullName>
    </submittedName>
</protein>
<sequence>MGLSISRRAHSPDSQELILISPTINNPPQYPTHAALVRGHGVGSAGSAFSSCAEVNVPPPAYHPRTRDFGDNLPQVPSYSPLRRDPELDLEDGDPSGEAVRAAGWPATRMKILKGLGAFGLVVGLLTIAVVVAKFVHEPDPPR</sequence>
<keyword evidence="4" id="KW-1185">Reference proteome</keyword>
<dbReference type="AlphaFoldDB" id="A0A9P6DCW5"/>
<keyword evidence="2" id="KW-0812">Transmembrane</keyword>
<comment type="caution">
    <text evidence="3">The sequence shown here is derived from an EMBL/GenBank/DDBJ whole genome shotgun (WGS) entry which is preliminary data.</text>
</comment>
<feature type="transmembrane region" description="Helical" evidence="2">
    <location>
        <begin position="116"/>
        <end position="136"/>
    </location>
</feature>
<dbReference type="Proteomes" id="UP000807025">
    <property type="component" value="Unassembled WGS sequence"/>
</dbReference>
<evidence type="ECO:0000256" key="1">
    <source>
        <dbReference type="SAM" id="MobiDB-lite"/>
    </source>
</evidence>
<keyword evidence="2" id="KW-0472">Membrane</keyword>
<organism evidence="3 4">
    <name type="scientific">Pleurotus eryngii</name>
    <name type="common">Boletus of the steppes</name>
    <dbReference type="NCBI Taxonomy" id="5323"/>
    <lineage>
        <taxon>Eukaryota</taxon>
        <taxon>Fungi</taxon>
        <taxon>Dikarya</taxon>
        <taxon>Basidiomycota</taxon>
        <taxon>Agaricomycotina</taxon>
        <taxon>Agaricomycetes</taxon>
        <taxon>Agaricomycetidae</taxon>
        <taxon>Agaricales</taxon>
        <taxon>Pleurotineae</taxon>
        <taxon>Pleurotaceae</taxon>
        <taxon>Pleurotus</taxon>
    </lineage>
</organism>
<accession>A0A9P6DCW5</accession>
<name>A0A9P6DCW5_PLEER</name>
<feature type="region of interest" description="Disordered" evidence="1">
    <location>
        <begin position="61"/>
        <end position="99"/>
    </location>
</feature>
<gene>
    <name evidence="3" type="ORF">BDN71DRAFT_1491485</name>
</gene>
<evidence type="ECO:0000256" key="2">
    <source>
        <dbReference type="SAM" id="Phobius"/>
    </source>
</evidence>
<evidence type="ECO:0000313" key="4">
    <source>
        <dbReference type="Proteomes" id="UP000807025"/>
    </source>
</evidence>